<organism evidence="2 3">
    <name type="scientific">Anaeramoeba flamelloides</name>
    <dbReference type="NCBI Taxonomy" id="1746091"/>
    <lineage>
        <taxon>Eukaryota</taxon>
        <taxon>Metamonada</taxon>
        <taxon>Anaeramoebidae</taxon>
        <taxon>Anaeramoeba</taxon>
    </lineage>
</organism>
<protein>
    <submittedName>
        <fullName evidence="2">Uncharacterized protein</fullName>
    </submittedName>
</protein>
<sequence length="95" mass="11301">METKNPISQKSCKMNDTQVNPRIAILDLKLFENDYSQMKKQYTQLEGVVKELLKESNFWKKRSKEEEEKCILLGNKVDQLKDVYKVFDHEALKDF</sequence>
<evidence type="ECO:0000313" key="3">
    <source>
        <dbReference type="Proteomes" id="UP001150062"/>
    </source>
</evidence>
<name>A0ABQ8YHE6_9EUKA</name>
<feature type="coiled-coil region" evidence="1">
    <location>
        <begin position="28"/>
        <end position="69"/>
    </location>
</feature>
<proteinExistence type="predicted"/>
<dbReference type="EMBL" id="JAOAOG010000167">
    <property type="protein sequence ID" value="KAJ6243973.1"/>
    <property type="molecule type" value="Genomic_DNA"/>
</dbReference>
<gene>
    <name evidence="2" type="ORF">M0813_21764</name>
</gene>
<comment type="caution">
    <text evidence="2">The sequence shown here is derived from an EMBL/GenBank/DDBJ whole genome shotgun (WGS) entry which is preliminary data.</text>
</comment>
<reference evidence="2" key="1">
    <citation type="submission" date="2022-08" db="EMBL/GenBank/DDBJ databases">
        <title>Novel sulfate-reducing endosymbionts in the free-living metamonad Anaeramoeba.</title>
        <authorList>
            <person name="Jerlstrom-Hultqvist J."/>
            <person name="Cepicka I."/>
            <person name="Gallot-Lavallee L."/>
            <person name="Salas-Leiva D."/>
            <person name="Curtis B.A."/>
            <person name="Zahonova K."/>
            <person name="Pipaliya S."/>
            <person name="Dacks J."/>
            <person name="Roger A.J."/>
        </authorList>
    </citation>
    <scope>NUCLEOTIDE SEQUENCE</scope>
    <source>
        <strain evidence="2">Schooner1</strain>
    </source>
</reference>
<evidence type="ECO:0000313" key="2">
    <source>
        <dbReference type="EMBL" id="KAJ6243973.1"/>
    </source>
</evidence>
<accession>A0ABQ8YHE6</accession>
<keyword evidence="1" id="KW-0175">Coiled coil</keyword>
<evidence type="ECO:0000256" key="1">
    <source>
        <dbReference type="SAM" id="Coils"/>
    </source>
</evidence>
<dbReference type="Proteomes" id="UP001150062">
    <property type="component" value="Unassembled WGS sequence"/>
</dbReference>
<keyword evidence="3" id="KW-1185">Reference proteome</keyword>